<dbReference type="GO" id="GO:0006364">
    <property type="term" value="P:rRNA processing"/>
    <property type="evidence" value="ECO:0007669"/>
    <property type="project" value="UniProtKB-UniRule"/>
</dbReference>
<dbReference type="InterPro" id="IPR011033">
    <property type="entry name" value="PRC_barrel-like_sf"/>
</dbReference>
<dbReference type="InterPro" id="IPR002676">
    <property type="entry name" value="RimM_N"/>
</dbReference>
<keyword evidence="2 5" id="KW-0690">Ribosome biogenesis</keyword>
<keyword evidence="1 5" id="KW-0963">Cytoplasm</keyword>
<evidence type="ECO:0000256" key="1">
    <source>
        <dbReference type="ARBA" id="ARBA00022490"/>
    </source>
</evidence>
<dbReference type="InterPro" id="IPR009000">
    <property type="entry name" value="Transl_B-barrel_sf"/>
</dbReference>
<dbReference type="Gene3D" id="2.40.30.60">
    <property type="entry name" value="RimM"/>
    <property type="match status" value="1"/>
</dbReference>
<dbReference type="InterPro" id="IPR036976">
    <property type="entry name" value="RimM_N_sf"/>
</dbReference>
<keyword evidence="3 5" id="KW-0698">rRNA processing</keyword>
<dbReference type="SUPFAM" id="SSF50447">
    <property type="entry name" value="Translation proteins"/>
    <property type="match status" value="1"/>
</dbReference>
<dbReference type="GO" id="GO:0005840">
    <property type="term" value="C:ribosome"/>
    <property type="evidence" value="ECO:0007669"/>
    <property type="project" value="InterPro"/>
</dbReference>
<evidence type="ECO:0000259" key="6">
    <source>
        <dbReference type="Pfam" id="PF01782"/>
    </source>
</evidence>
<dbReference type="NCBIfam" id="TIGR02273">
    <property type="entry name" value="16S_RimM"/>
    <property type="match status" value="1"/>
</dbReference>
<feature type="domain" description="RimM N-terminal" evidence="6">
    <location>
        <begin position="10"/>
        <end position="86"/>
    </location>
</feature>
<reference evidence="9" key="1">
    <citation type="submission" date="2017-09" db="EMBL/GenBank/DDBJ databases">
        <authorList>
            <person name="Varghese N."/>
            <person name="Submissions S."/>
        </authorList>
    </citation>
    <scope>NUCLEOTIDE SEQUENCE [LARGE SCALE GENOMIC DNA]</scope>
    <source>
        <strain evidence="9">DSM 15103</strain>
    </source>
</reference>
<dbReference type="Proteomes" id="UP000219036">
    <property type="component" value="Unassembled WGS sequence"/>
</dbReference>
<dbReference type="RefSeq" id="WP_096999834.1">
    <property type="nucleotide sequence ID" value="NZ_OBEI01000002.1"/>
</dbReference>
<comment type="similarity">
    <text evidence="5">Belongs to the RimM family.</text>
</comment>
<dbReference type="InterPro" id="IPR056792">
    <property type="entry name" value="PRC_RimM"/>
</dbReference>
<dbReference type="GO" id="GO:0005737">
    <property type="term" value="C:cytoplasm"/>
    <property type="evidence" value="ECO:0007669"/>
    <property type="project" value="UniProtKB-SubCell"/>
</dbReference>
<evidence type="ECO:0000313" key="8">
    <source>
        <dbReference type="EMBL" id="SNZ06354.1"/>
    </source>
</evidence>
<accession>A0A285NA33</accession>
<dbReference type="AlphaFoldDB" id="A0A285NA33"/>
<evidence type="ECO:0000256" key="5">
    <source>
        <dbReference type="HAMAP-Rule" id="MF_00014"/>
    </source>
</evidence>
<gene>
    <name evidence="5" type="primary">rimM</name>
    <name evidence="8" type="ORF">SAMN06265182_0648</name>
</gene>
<comment type="subunit">
    <text evidence="5">Binds ribosomal protein uS19.</text>
</comment>
<dbReference type="PANTHER" id="PTHR33692:SF1">
    <property type="entry name" value="RIBOSOME MATURATION FACTOR RIMM"/>
    <property type="match status" value="1"/>
</dbReference>
<dbReference type="OrthoDB" id="9810331at2"/>
<dbReference type="GO" id="GO:0042274">
    <property type="term" value="P:ribosomal small subunit biogenesis"/>
    <property type="evidence" value="ECO:0007669"/>
    <property type="project" value="UniProtKB-UniRule"/>
</dbReference>
<evidence type="ECO:0000259" key="7">
    <source>
        <dbReference type="Pfam" id="PF24986"/>
    </source>
</evidence>
<evidence type="ECO:0000256" key="2">
    <source>
        <dbReference type="ARBA" id="ARBA00022517"/>
    </source>
</evidence>
<keyword evidence="4 5" id="KW-0143">Chaperone</keyword>
<protein>
    <recommendedName>
        <fullName evidence="5">Ribosome maturation factor RimM</fullName>
    </recommendedName>
</protein>
<dbReference type="PANTHER" id="PTHR33692">
    <property type="entry name" value="RIBOSOME MATURATION FACTOR RIMM"/>
    <property type="match status" value="1"/>
</dbReference>
<dbReference type="Gene3D" id="2.30.30.240">
    <property type="entry name" value="PRC-barrel domain"/>
    <property type="match status" value="1"/>
</dbReference>
<evidence type="ECO:0000256" key="3">
    <source>
        <dbReference type="ARBA" id="ARBA00022552"/>
    </source>
</evidence>
<name>A0A285NA33_9AQUI</name>
<keyword evidence="9" id="KW-1185">Reference proteome</keyword>
<evidence type="ECO:0000313" key="9">
    <source>
        <dbReference type="Proteomes" id="UP000219036"/>
    </source>
</evidence>
<evidence type="ECO:0000256" key="4">
    <source>
        <dbReference type="ARBA" id="ARBA00023186"/>
    </source>
</evidence>
<proteinExistence type="inferred from homology"/>
<dbReference type="GO" id="GO:0043022">
    <property type="term" value="F:ribosome binding"/>
    <property type="evidence" value="ECO:0007669"/>
    <property type="project" value="InterPro"/>
</dbReference>
<sequence length="168" mass="19582">MTVKEEMVIAGKIHGTHGVRGDLKIEVFPPNFKLPNILYIKDKEGNFIPLEVEAYSKKKGLIKFKGYDDLEKAKKLKHRYFYVEASKLPKLGKDTFYEYQIIDSDVIYNDKVVGKVVKIDDRLSTAYLIIKCTDDKIRHLPFIKEFVKNIDVENKKVYIHPPEGWFSL</sequence>
<comment type="domain">
    <text evidence="5">The PRC barrel domain binds ribosomal protein uS19.</text>
</comment>
<dbReference type="Pfam" id="PF01782">
    <property type="entry name" value="RimM"/>
    <property type="match status" value="1"/>
</dbReference>
<comment type="subcellular location">
    <subcellularLocation>
        <location evidence="5">Cytoplasm</location>
    </subcellularLocation>
</comment>
<dbReference type="EMBL" id="OBEI01000002">
    <property type="protein sequence ID" value="SNZ06354.1"/>
    <property type="molecule type" value="Genomic_DNA"/>
</dbReference>
<dbReference type="Pfam" id="PF24986">
    <property type="entry name" value="PRC_RimM"/>
    <property type="match status" value="1"/>
</dbReference>
<dbReference type="SUPFAM" id="SSF50346">
    <property type="entry name" value="PRC-barrel domain"/>
    <property type="match status" value="1"/>
</dbReference>
<dbReference type="HAMAP" id="MF_00014">
    <property type="entry name" value="Ribosome_mat_RimM"/>
    <property type="match status" value="1"/>
</dbReference>
<organism evidence="8 9">
    <name type="scientific">Persephonella hydrogeniphila</name>
    <dbReference type="NCBI Taxonomy" id="198703"/>
    <lineage>
        <taxon>Bacteria</taxon>
        <taxon>Pseudomonadati</taxon>
        <taxon>Aquificota</taxon>
        <taxon>Aquificia</taxon>
        <taxon>Aquificales</taxon>
        <taxon>Hydrogenothermaceae</taxon>
        <taxon>Persephonella</taxon>
    </lineage>
</organism>
<comment type="function">
    <text evidence="5">An accessory protein needed during the final step in the assembly of 30S ribosomal subunit, possibly for assembly of the head region. Essential for efficient processing of 16S rRNA. May be needed both before and after RbfA during the maturation of 16S rRNA. It has affinity for free ribosomal 30S subunits but not for 70S ribosomes.</text>
</comment>
<dbReference type="InterPro" id="IPR011961">
    <property type="entry name" value="RimM"/>
</dbReference>
<feature type="domain" description="Ribosome maturation factor RimM PRC barrel" evidence="7">
    <location>
        <begin position="109"/>
        <end position="165"/>
    </location>
</feature>